<dbReference type="OMA" id="RYKFEAW"/>
<dbReference type="OrthoDB" id="346910at2759"/>
<dbReference type="KEGG" id="yli:7009567"/>
<proteinExistence type="inferred from homology"/>
<evidence type="ECO:0000313" key="5">
    <source>
        <dbReference type="EMBL" id="RDW25546.1"/>
    </source>
</evidence>
<dbReference type="GO" id="GO:0036042">
    <property type="term" value="F:long-chain fatty acyl-CoA binding"/>
    <property type="evidence" value="ECO:0007669"/>
    <property type="project" value="EnsemblFungi"/>
</dbReference>
<dbReference type="InterPro" id="IPR022408">
    <property type="entry name" value="Acyl-CoA-binding_prot_CS"/>
</dbReference>
<dbReference type="InterPro" id="IPR000582">
    <property type="entry name" value="Acyl-CoA-binding_protein"/>
</dbReference>
<accession>A0A1D8NJM8</accession>
<sequence>MPSAEFTAAADSVQKLPKTPSDDELLELYGLYKQATVGDNNTDRPGAFNFKAKYKWDAWDKLKGKSQEEAEQEYIALVQTLSDKYN</sequence>
<evidence type="ECO:0000313" key="6">
    <source>
        <dbReference type="Proteomes" id="UP000182444"/>
    </source>
</evidence>
<feature type="domain" description="ACB" evidence="3">
    <location>
        <begin position="2"/>
        <end position="86"/>
    </location>
</feature>
<dbReference type="eggNOG" id="KOG0817">
    <property type="taxonomic scope" value="Eukaryota"/>
</dbReference>
<dbReference type="Pfam" id="PF00887">
    <property type="entry name" value="ACBP"/>
    <property type="match status" value="1"/>
</dbReference>
<dbReference type="VEuPathDB" id="FungiDB:YALI0_E23185g"/>
<evidence type="ECO:0000259" key="3">
    <source>
        <dbReference type="PROSITE" id="PS51228"/>
    </source>
</evidence>
<dbReference type="GeneID" id="7009567"/>
<dbReference type="PANTHER" id="PTHR23310:SF62">
    <property type="entry name" value="ACYL-COA BINDING PROTEIN 1, ISOFORM A"/>
    <property type="match status" value="1"/>
</dbReference>
<dbReference type="RefSeq" id="XP_002143080.1">
    <property type="nucleotide sequence ID" value="XM_002143044.1"/>
</dbReference>
<dbReference type="PANTHER" id="PTHR23310">
    <property type="entry name" value="ACYL-COA-BINDING PROTEIN, ACBP"/>
    <property type="match status" value="1"/>
</dbReference>
<evidence type="ECO:0000256" key="1">
    <source>
        <dbReference type="ARBA" id="ARBA00005567"/>
    </source>
</evidence>
<gene>
    <name evidence="5" type="ORF">B0I71DRAFT_132458</name>
    <name evidence="4" type="ORF">YALI1_E27279g</name>
</gene>
<comment type="similarity">
    <text evidence="1">Belongs to the ACBP family.</text>
</comment>
<organism evidence="4 6">
    <name type="scientific">Yarrowia lipolytica</name>
    <name type="common">Candida lipolytica</name>
    <dbReference type="NCBI Taxonomy" id="4952"/>
    <lineage>
        <taxon>Eukaryota</taxon>
        <taxon>Fungi</taxon>
        <taxon>Dikarya</taxon>
        <taxon>Ascomycota</taxon>
        <taxon>Saccharomycotina</taxon>
        <taxon>Dipodascomycetes</taxon>
        <taxon>Dipodascales</taxon>
        <taxon>Dipodascales incertae sedis</taxon>
        <taxon>Yarrowia</taxon>
    </lineage>
</organism>
<protein>
    <submittedName>
        <fullName evidence="5">Acyl-CoA-binding protein</fullName>
    </submittedName>
</protein>
<dbReference type="GO" id="GO:0042761">
    <property type="term" value="P:very long-chain fatty acid biosynthetic process"/>
    <property type="evidence" value="ECO:0007669"/>
    <property type="project" value="EnsemblFungi"/>
</dbReference>
<dbReference type="EMBL" id="KZ857337">
    <property type="protein sequence ID" value="RDW25546.1"/>
    <property type="molecule type" value="Genomic_DNA"/>
</dbReference>
<dbReference type="SUPFAM" id="SSF47027">
    <property type="entry name" value="Acyl-CoA binding protein"/>
    <property type="match status" value="1"/>
</dbReference>
<dbReference type="InterPro" id="IPR014352">
    <property type="entry name" value="FERM/acyl-CoA-bd_prot_sf"/>
</dbReference>
<dbReference type="FunFam" id="1.20.80.10:FF:000010">
    <property type="entry name" value="Acyl-CoA-binding domain-containing protein 5"/>
    <property type="match status" value="1"/>
</dbReference>
<evidence type="ECO:0000313" key="7">
    <source>
        <dbReference type="Proteomes" id="UP000256601"/>
    </source>
</evidence>
<dbReference type="VEuPathDB" id="FungiDB:YALI1_E27279g"/>
<reference evidence="5 7" key="2">
    <citation type="submission" date="2018-07" db="EMBL/GenBank/DDBJ databases">
        <title>Draft Genome Assemblies for Five Robust Yarrowia lipolytica Strains Exhibiting High Lipid Production and Pentose Sugar Utilization and Sugar Alcohol Secretion from Undetoxified Lignocellulosic Biomass Hydrolysates.</title>
        <authorList>
            <consortium name="DOE Joint Genome Institute"/>
            <person name="Walker C."/>
            <person name="Ryu S."/>
            <person name="Na H."/>
            <person name="Zane M."/>
            <person name="LaButti K."/>
            <person name="Lipzen A."/>
            <person name="Haridas S."/>
            <person name="Barry K."/>
            <person name="Grigoriev I.V."/>
            <person name="Quarterman J."/>
            <person name="Slininger P."/>
            <person name="Dien B."/>
            <person name="Trinh C.T."/>
        </authorList>
    </citation>
    <scope>NUCLEOTIDE SEQUENCE [LARGE SCALE GENOMIC DNA]</scope>
    <source>
        <strain evidence="5 7">YB392</strain>
    </source>
</reference>
<dbReference type="AlphaFoldDB" id="A0A1D8NJM8"/>
<keyword evidence="2" id="KW-0446">Lipid-binding</keyword>
<dbReference type="EMBL" id="CP017557">
    <property type="protein sequence ID" value="AOW05828.1"/>
    <property type="molecule type" value="Genomic_DNA"/>
</dbReference>
<dbReference type="PRINTS" id="PR00689">
    <property type="entry name" value="ACOABINDINGP"/>
</dbReference>
<dbReference type="GO" id="GO:0005576">
    <property type="term" value="C:extracellular region"/>
    <property type="evidence" value="ECO:0007669"/>
    <property type="project" value="EnsemblFungi"/>
</dbReference>
<dbReference type="Gene3D" id="1.20.80.10">
    <property type="match status" value="1"/>
</dbReference>
<evidence type="ECO:0000256" key="2">
    <source>
        <dbReference type="ARBA" id="ARBA00023121"/>
    </source>
</evidence>
<reference evidence="4 6" key="1">
    <citation type="journal article" date="2016" name="PLoS ONE">
        <title>Sequence Assembly of Yarrowia lipolytica Strain W29/CLIB89 Shows Transposable Element Diversity.</title>
        <authorList>
            <person name="Magnan C."/>
            <person name="Yu J."/>
            <person name="Chang I."/>
            <person name="Jahn E."/>
            <person name="Kanomata Y."/>
            <person name="Wu J."/>
            <person name="Zeller M."/>
            <person name="Oakes M."/>
            <person name="Baldi P."/>
            <person name="Sandmeyer S."/>
        </authorList>
    </citation>
    <scope>NUCLEOTIDE SEQUENCE [LARGE SCALE GENOMIC DNA]</scope>
    <source>
        <strain evidence="4">CLIB89</strain>
        <strain evidence="6">CLIB89(W29)</strain>
    </source>
</reference>
<dbReference type="PROSITE" id="PS51228">
    <property type="entry name" value="ACB_2"/>
    <property type="match status" value="1"/>
</dbReference>
<evidence type="ECO:0000313" key="4">
    <source>
        <dbReference type="EMBL" id="AOW05828.1"/>
    </source>
</evidence>
<dbReference type="Proteomes" id="UP000256601">
    <property type="component" value="Unassembled WGS sequence"/>
</dbReference>
<dbReference type="InterPro" id="IPR035984">
    <property type="entry name" value="Acyl-CoA-binding_sf"/>
</dbReference>
<dbReference type="Proteomes" id="UP000182444">
    <property type="component" value="Chromosome 1E"/>
</dbReference>
<dbReference type="PROSITE" id="PS00880">
    <property type="entry name" value="ACB_1"/>
    <property type="match status" value="1"/>
</dbReference>
<name>A0A1D8NJM8_YARLL</name>